<evidence type="ECO:0000313" key="1">
    <source>
        <dbReference type="EMBL" id="MEN8640672.1"/>
    </source>
</evidence>
<accession>A0ABV0DFW7</accession>
<name>A0ABV0DFW7_9PSED</name>
<gene>
    <name evidence="1" type="ORF">ABFE88_13560</name>
</gene>
<reference evidence="1 2" key="1">
    <citation type="submission" date="2024-05" db="EMBL/GenBank/DDBJ databases">
        <title>Sequence of Lycoming College course isolates.</title>
        <authorList>
            <person name="Reigle C.A."/>
            <person name="Newman J.D."/>
        </authorList>
    </citation>
    <scope>NUCLEOTIDE SEQUENCE [LARGE SCALE GENOMIC DNA]</scope>
    <source>
        <strain evidence="1 2">CAR-09</strain>
    </source>
</reference>
<proteinExistence type="predicted"/>
<evidence type="ECO:0000313" key="2">
    <source>
        <dbReference type="Proteomes" id="UP001424532"/>
    </source>
</evidence>
<protein>
    <recommendedName>
        <fullName evidence="3">Lipoprotein</fullName>
    </recommendedName>
</protein>
<evidence type="ECO:0008006" key="3">
    <source>
        <dbReference type="Google" id="ProtNLM"/>
    </source>
</evidence>
<organism evidence="1 2">
    <name type="scientific">Pseudomonas sichuanensis</name>
    <dbReference type="NCBI Taxonomy" id="2213015"/>
    <lineage>
        <taxon>Bacteria</taxon>
        <taxon>Pseudomonadati</taxon>
        <taxon>Pseudomonadota</taxon>
        <taxon>Gammaproteobacteria</taxon>
        <taxon>Pseudomonadales</taxon>
        <taxon>Pseudomonadaceae</taxon>
        <taxon>Pseudomonas</taxon>
    </lineage>
</organism>
<dbReference type="EMBL" id="JBDLYL010000012">
    <property type="protein sequence ID" value="MEN8640672.1"/>
    <property type="molecule type" value="Genomic_DNA"/>
</dbReference>
<dbReference type="RefSeq" id="WP_347150234.1">
    <property type="nucleotide sequence ID" value="NZ_JBDLYL010000012.1"/>
</dbReference>
<dbReference type="Proteomes" id="UP001424532">
    <property type="component" value="Unassembled WGS sequence"/>
</dbReference>
<dbReference type="PROSITE" id="PS51257">
    <property type="entry name" value="PROKAR_LIPOPROTEIN"/>
    <property type="match status" value="1"/>
</dbReference>
<sequence>MKHFARTLGMAGLGLLLGCTPGQRLPFDVPYGHYENFLREYVGDRGQLTCQVSIEENHTGDKWVPSVILAAAQDEREDYTLFLSSSPQSNGSDQRTFHLRTYVNDTAVISDHFLNAPNRNDQYGLRLAWHADGSISYQVDNGDGWTPKATVQSPGFKVRHVSAHASGVKGVAHCVVSDSDV</sequence>
<comment type="caution">
    <text evidence="1">The sequence shown here is derived from an EMBL/GenBank/DDBJ whole genome shotgun (WGS) entry which is preliminary data.</text>
</comment>
<keyword evidence="2" id="KW-1185">Reference proteome</keyword>